<evidence type="ECO:0000313" key="3">
    <source>
        <dbReference type="EMBL" id="GAA1964229.1"/>
    </source>
</evidence>
<accession>A0ABN2R685</accession>
<gene>
    <name evidence="3" type="ORF">GCM10009776_28790</name>
</gene>
<dbReference type="Proteomes" id="UP001499933">
    <property type="component" value="Unassembled WGS sequence"/>
</dbReference>
<name>A0ABN2R685_9MICO</name>
<keyword evidence="4" id="KW-1185">Reference proteome</keyword>
<dbReference type="InterPro" id="IPR002938">
    <property type="entry name" value="FAD-bd"/>
</dbReference>
<dbReference type="Pfam" id="PF01494">
    <property type="entry name" value="FAD_binding_3"/>
    <property type="match status" value="1"/>
</dbReference>
<evidence type="ECO:0000256" key="1">
    <source>
        <dbReference type="ARBA" id="ARBA00023002"/>
    </source>
</evidence>
<dbReference type="PRINTS" id="PR00420">
    <property type="entry name" value="RNGMNOXGNASE"/>
</dbReference>
<dbReference type="InterPro" id="IPR036188">
    <property type="entry name" value="FAD/NAD-bd_sf"/>
</dbReference>
<dbReference type="Gene3D" id="3.30.70.2450">
    <property type="match status" value="1"/>
</dbReference>
<dbReference type="PANTHER" id="PTHR43476:SF3">
    <property type="entry name" value="FAD-BINDING MONOOXYGENASE"/>
    <property type="match status" value="1"/>
</dbReference>
<dbReference type="InterPro" id="IPR050631">
    <property type="entry name" value="PheA/TfdB_FAD_monoxygenase"/>
</dbReference>
<reference evidence="3 4" key="1">
    <citation type="journal article" date="2019" name="Int. J. Syst. Evol. Microbiol.">
        <title>The Global Catalogue of Microorganisms (GCM) 10K type strain sequencing project: providing services to taxonomists for standard genome sequencing and annotation.</title>
        <authorList>
            <consortium name="The Broad Institute Genomics Platform"/>
            <consortium name="The Broad Institute Genome Sequencing Center for Infectious Disease"/>
            <person name="Wu L."/>
            <person name="Ma J."/>
        </authorList>
    </citation>
    <scope>NUCLEOTIDE SEQUENCE [LARGE SCALE GENOMIC DNA]</scope>
    <source>
        <strain evidence="3 4">JCM 14901</strain>
    </source>
</reference>
<evidence type="ECO:0000313" key="4">
    <source>
        <dbReference type="Proteomes" id="UP001499933"/>
    </source>
</evidence>
<dbReference type="SUPFAM" id="SSF51905">
    <property type="entry name" value="FAD/NAD(P)-binding domain"/>
    <property type="match status" value="1"/>
</dbReference>
<sequence>MDAVKASESSVPVDFLVVGAGPVGLLTAILLGREGRRVTVVERWPARYPMPRACTIDHEALRILQSAGVMDEHADLFEPSRGERGGYQIRNGDGVLLRAINWNRPGESGWANTNGFYQPDLEEVLEQVAGGMPTVQILRGFAATAVTQDDAGVTLTVVNHSDVASHPQDLRASRLVAADGANSTIRTLVGIESADSEFEADWLVVDYEPLVDRRWEAFVTQYCDPEQPATAVNSGPGRRRFEFMRRADVTTEELNRPEAAWRLMAPWDVTPDNARLERHAVYTFRGRWAKQWQQGRIFLAGDAAHLMPPFLGQGLCAGLRDARALTWRLDLVAAGLAGKSILETYGPERSAHVRVIIDEAIALGEVICELDPIRAAERDARMLAELRDPAAATVEPPQPRLGTPSITADDDPHAGTLSIQGRIEVNGATGLFDDLVGGSWQLIGMAVDPLDEVPQELREWFSRIGGTSARLSDDGDIRDVDGTYRAWFQAHGCRIVLSRPDFYIFGTDAGHDVPHLLQALRAQLRSCTREGGTTVTHEPIEEEARS</sequence>
<dbReference type="EMBL" id="BAAAOG010000006">
    <property type="protein sequence ID" value="GAA1964229.1"/>
    <property type="molecule type" value="Genomic_DNA"/>
</dbReference>
<dbReference type="Gene3D" id="3.50.50.60">
    <property type="entry name" value="FAD/NAD(P)-binding domain"/>
    <property type="match status" value="1"/>
</dbReference>
<organism evidence="3 4">
    <name type="scientific">Microbacterium deminutum</name>
    <dbReference type="NCBI Taxonomy" id="344164"/>
    <lineage>
        <taxon>Bacteria</taxon>
        <taxon>Bacillati</taxon>
        <taxon>Actinomycetota</taxon>
        <taxon>Actinomycetes</taxon>
        <taxon>Micrococcales</taxon>
        <taxon>Microbacteriaceae</taxon>
        <taxon>Microbacterium</taxon>
    </lineage>
</organism>
<feature type="domain" description="FAD-binding" evidence="2">
    <location>
        <begin position="14"/>
        <end position="359"/>
    </location>
</feature>
<dbReference type="PANTHER" id="PTHR43476">
    <property type="entry name" value="3-(3-HYDROXY-PHENYL)PROPIONATE/3-HYDROXYCINNAMIC ACID HYDROXYLASE"/>
    <property type="match status" value="1"/>
</dbReference>
<evidence type="ECO:0000259" key="2">
    <source>
        <dbReference type="Pfam" id="PF01494"/>
    </source>
</evidence>
<comment type="caution">
    <text evidence="3">The sequence shown here is derived from an EMBL/GenBank/DDBJ whole genome shotgun (WGS) entry which is preliminary data.</text>
</comment>
<dbReference type="NCBIfam" id="NF004829">
    <property type="entry name" value="PRK06183.1-3"/>
    <property type="match status" value="1"/>
</dbReference>
<proteinExistence type="predicted"/>
<keyword evidence="1" id="KW-0560">Oxidoreductase</keyword>
<protein>
    <submittedName>
        <fullName evidence="3">Bifunctional 3-(3-hydroxy-phenyl)propionate/3-hydroxycinnamic acid hydroxylase</fullName>
    </submittedName>
</protein>